<dbReference type="GeneID" id="57088846"/>
<dbReference type="RefSeq" id="WP_003562673.1">
    <property type="nucleotide sequence ID" value="NZ_BAYM01000099.1"/>
</dbReference>
<accession>A0A0C9NYN0</accession>
<evidence type="ECO:0000313" key="2">
    <source>
        <dbReference type="EMBL" id="GAN37140.1"/>
    </source>
</evidence>
<evidence type="ECO:0000313" key="3">
    <source>
        <dbReference type="Proteomes" id="UP000032552"/>
    </source>
</evidence>
<dbReference type="AlphaFoldDB" id="A0A0C9NYN0"/>
<feature type="signal peptide" evidence="1">
    <location>
        <begin position="1"/>
        <end position="23"/>
    </location>
</feature>
<evidence type="ECO:0000256" key="1">
    <source>
        <dbReference type="SAM" id="SignalP"/>
    </source>
</evidence>
<name>A0A0C9NYN0_LACPA</name>
<keyword evidence="1" id="KW-0732">Signal</keyword>
<gene>
    <name evidence="2" type="ORF">LC0644_1729</name>
</gene>
<feature type="chain" id="PRO_5002200351" evidence="1">
    <location>
        <begin position="24"/>
        <end position="125"/>
    </location>
</feature>
<dbReference type="EMBL" id="BAYM01000099">
    <property type="protein sequence ID" value="GAN37140.1"/>
    <property type="molecule type" value="Genomic_DNA"/>
</dbReference>
<organism evidence="2 3">
    <name type="scientific">Lacticaseibacillus paracasei NRIC 0644</name>
    <dbReference type="NCBI Taxonomy" id="1435038"/>
    <lineage>
        <taxon>Bacteria</taxon>
        <taxon>Bacillati</taxon>
        <taxon>Bacillota</taxon>
        <taxon>Bacilli</taxon>
        <taxon>Lactobacillales</taxon>
        <taxon>Lactobacillaceae</taxon>
        <taxon>Lacticaseibacillus</taxon>
    </lineage>
</organism>
<reference evidence="3" key="1">
    <citation type="submission" date="2014-05" db="EMBL/GenBank/DDBJ databases">
        <title>Whole genome sequencing of Lactobacillus casei NRIC0644.</title>
        <authorList>
            <person name="Atarashi H."/>
            <person name="Yoshida Y."/>
            <person name="Fujimura S."/>
            <person name="Tanaka N."/>
            <person name="Shiwa Y."/>
            <person name="Yoshikawa H."/>
            <person name="Okada S."/>
            <person name="Nakagawa J."/>
        </authorList>
    </citation>
    <scope>NUCLEOTIDE SEQUENCE [LARGE SCALE GENOMIC DNA]</scope>
    <source>
        <strain evidence="3">NRIC0644</strain>
    </source>
</reference>
<sequence length="125" mass="13698">MKKHRFVIALVGLSLFAASSTIAADMTQANMDQHSVTYTIKGDGLVIFDKTRTYRTKSTAAAYKGTFAADAPTASFEKVGTLANHKDYRVTRKIKVKAKMQGAAAQTFFYVNGHGWVKGSDLTRE</sequence>
<dbReference type="Proteomes" id="UP000032552">
    <property type="component" value="Unassembled WGS sequence"/>
</dbReference>
<protein>
    <submittedName>
        <fullName evidence="2">Uncharacterized protein</fullName>
    </submittedName>
</protein>
<comment type="caution">
    <text evidence="2">The sequence shown here is derived from an EMBL/GenBank/DDBJ whole genome shotgun (WGS) entry which is preliminary data.</text>
</comment>
<proteinExistence type="predicted"/>